<proteinExistence type="predicted"/>
<evidence type="ECO:0008006" key="6">
    <source>
        <dbReference type="Google" id="ProtNLM"/>
    </source>
</evidence>
<dbReference type="PANTHER" id="PTHR23524">
    <property type="entry name" value="TRANSPORTER, PUTATIVE (AFU_ORTHOLOGUE AFUA_8G04850)-RELATED"/>
    <property type="match status" value="1"/>
</dbReference>
<name>A0A8J4V177_9MYCE</name>
<dbReference type="Proteomes" id="UP000695562">
    <property type="component" value="Unassembled WGS sequence"/>
</dbReference>
<keyword evidence="2" id="KW-1133">Transmembrane helix</keyword>
<keyword evidence="2" id="KW-0472">Membrane</keyword>
<evidence type="ECO:0000256" key="2">
    <source>
        <dbReference type="SAM" id="Phobius"/>
    </source>
</evidence>
<evidence type="ECO:0000313" key="4">
    <source>
        <dbReference type="EMBL" id="KAF2070202.1"/>
    </source>
</evidence>
<sequence>MKISLYIFPFLILFVYQVCGQACPTLTYTVQKKCPGNSSPYVVDTFVQIPTSQPQGATYSFSQELQPQIATYAVNKGPVYFLPHGGEYTLSWSFSNRPECANSTTIVPIITSFVVNHPKCRFSQGNFNFINPSSDFTYTQYPSYLYTQVAGLGCERNVVYYELSDAYPNLKIENTQCHKSTGSVQVLNDGAYSVMKLLLPDGAPIPTPSPGLWTQLSHHQQYTLALESDQCGDQFIPIDVFPNIPKFELVFHKNESCPTNSSVSVAFEDPTVFDLLDSITINGVAYTGEPYYFDFTSDINLALSLNGCSYARQMGKPYLIPDVHYTIEQCKNYNSTVNLIYDENVITDLQVSAGTNNSFSPVNVANKQFELNENQDQFYYSSQCYSSAIVQISSPVLPIVVIENPPQQAGDLFDIFVSNYMDFFELYLENTSLAYTKADQGWMRNIVATDTYNLKYRVDGCARYSLPISYFSGYLDSSFQDIITVISPGTCNRRGLVSFKSYYGIYPSEETISLFAPGELHTLTTTFPQQFPWGSSRSKLWTAPPDPWSFEQPNFNITVSKNCSCKYSNDGEIKITYMSDFVILAIEIDGIGYYPAGDGYSYIFSGLPCGELRVEVFEDLCSYRYYMIQMYSNSDFEIEYTTFPADPGEYNGGLKFNASQFSTLVGPNGVLLQYSGEFFNQQQNIYKFIFVTADLSCSGSFYALIPTTVPATVEVIPYTRPFCKKSLSGAFGVSLFDDNSVPIPISSIVNMKNGKIVNIATPPVVPAREYNYAIRSPSVVRLLNYDLIEQDIEFSYNILSEMGSPNSCQVWVFVELIPSVDNFVVDGVFANHYPLSKATNLFKYESRGESSFTVEIYYGTGCSKSLVIERNLQDKYILKNDWPNLSVTQNNCSDPDSINNIVEVHKGSGRVQSSLSTMSADLNGKFVQTSLGGSSADEITFRDPYSFCTITKTIPQTYSTSTVTVKKGICPTSNDGTIDLPIDTNTQQALVKEVISEQTSTLPVASSTSLNVFTGVRNSTFTILKTFKTNSFCSILESVQVTVDEPRVESVASVGACHIDEISLVNGGQIINTLSINTSSVTYSAGGISSIDDPVIKGLASGEYSSTVTINNKICKRVLLSNTVTVAQLPTVSTTIDVSQCAKATITPNQMQIQHKYIIKDSSNQTVNERNGIIGSFSVDFTKAGTYSLESSDMADTCSFKASFQVTACPINPTTTPHPSSSHESSQSHSPSHSESKSDNPENIQSKDDGGVNLGLAIGLPIGLVGGAAAAAAAGFFLYKKKFSASNKSVGTKMRGLPQ</sequence>
<reference evidence="4" key="1">
    <citation type="submission" date="2020-01" db="EMBL/GenBank/DDBJ databases">
        <title>Development of genomics and gene disruption for Polysphondylium violaceum indicates a role for the polyketide synthase stlB in stalk morphogenesis.</title>
        <authorList>
            <person name="Narita B."/>
            <person name="Kawabe Y."/>
            <person name="Kin K."/>
            <person name="Saito T."/>
            <person name="Gibbs R."/>
            <person name="Kuspa A."/>
            <person name="Muzny D."/>
            <person name="Queller D."/>
            <person name="Richards S."/>
            <person name="Strassman J."/>
            <person name="Sucgang R."/>
            <person name="Worley K."/>
            <person name="Schaap P."/>
        </authorList>
    </citation>
    <scope>NUCLEOTIDE SEQUENCE</scope>
    <source>
        <strain evidence="4">QSvi11</strain>
    </source>
</reference>
<feature type="compositionally biased region" description="Basic and acidic residues" evidence="1">
    <location>
        <begin position="1232"/>
        <end position="1248"/>
    </location>
</feature>
<feature type="compositionally biased region" description="Low complexity" evidence="1">
    <location>
        <begin position="1213"/>
        <end position="1231"/>
    </location>
</feature>
<dbReference type="OrthoDB" id="23204at2759"/>
<dbReference type="EMBL" id="AJWJ01000526">
    <property type="protein sequence ID" value="KAF2070202.1"/>
    <property type="molecule type" value="Genomic_DNA"/>
</dbReference>
<feature type="region of interest" description="Disordered" evidence="1">
    <location>
        <begin position="1211"/>
        <end position="1248"/>
    </location>
</feature>
<gene>
    <name evidence="4" type="ORF">CYY_008478</name>
</gene>
<accession>A0A8J4V177</accession>
<keyword evidence="5" id="KW-1185">Reference proteome</keyword>
<keyword evidence="3" id="KW-0732">Signal</keyword>
<keyword evidence="2" id="KW-0812">Transmembrane</keyword>
<evidence type="ECO:0000256" key="3">
    <source>
        <dbReference type="SAM" id="SignalP"/>
    </source>
</evidence>
<dbReference type="PANTHER" id="PTHR23524:SF1">
    <property type="entry name" value="MRH DOMAIN-CONTAINING PROTEIN-RELATED"/>
    <property type="match status" value="1"/>
</dbReference>
<protein>
    <recommendedName>
        <fullName evidence="6">MRH domain-containing protein</fullName>
    </recommendedName>
</protein>
<organism evidence="4 5">
    <name type="scientific">Polysphondylium violaceum</name>
    <dbReference type="NCBI Taxonomy" id="133409"/>
    <lineage>
        <taxon>Eukaryota</taxon>
        <taxon>Amoebozoa</taxon>
        <taxon>Evosea</taxon>
        <taxon>Eumycetozoa</taxon>
        <taxon>Dictyostelia</taxon>
        <taxon>Dictyosteliales</taxon>
        <taxon>Dictyosteliaceae</taxon>
        <taxon>Polysphondylium</taxon>
    </lineage>
</organism>
<evidence type="ECO:0000256" key="1">
    <source>
        <dbReference type="SAM" id="MobiDB-lite"/>
    </source>
</evidence>
<feature type="transmembrane region" description="Helical" evidence="2">
    <location>
        <begin position="1254"/>
        <end position="1279"/>
    </location>
</feature>
<feature type="signal peptide" evidence="3">
    <location>
        <begin position="1"/>
        <end position="20"/>
    </location>
</feature>
<comment type="caution">
    <text evidence="4">The sequence shown here is derived from an EMBL/GenBank/DDBJ whole genome shotgun (WGS) entry which is preliminary data.</text>
</comment>
<feature type="chain" id="PRO_5035304831" description="MRH domain-containing protein" evidence="3">
    <location>
        <begin position="21"/>
        <end position="1299"/>
    </location>
</feature>
<evidence type="ECO:0000313" key="5">
    <source>
        <dbReference type="Proteomes" id="UP000695562"/>
    </source>
</evidence>